<protein>
    <submittedName>
        <fullName evidence="1">Uncharacterized protein</fullName>
    </submittedName>
</protein>
<dbReference type="EMBL" id="CP000859">
    <property type="protein sequence ID" value="ABW66451.1"/>
    <property type="molecule type" value="Genomic_DNA"/>
</dbReference>
<gene>
    <name evidence="1" type="ordered locus">Dole_0641</name>
</gene>
<dbReference type="KEGG" id="dol:Dole_0641"/>
<accession>A8ZUN8</accession>
<dbReference type="Proteomes" id="UP000008561">
    <property type="component" value="Chromosome"/>
</dbReference>
<dbReference type="RefSeq" id="WP_012174070.1">
    <property type="nucleotide sequence ID" value="NC_009943.1"/>
</dbReference>
<keyword evidence="2" id="KW-1185">Reference proteome</keyword>
<proteinExistence type="predicted"/>
<name>A8ZUN8_DESOH</name>
<evidence type="ECO:0000313" key="1">
    <source>
        <dbReference type="EMBL" id="ABW66451.1"/>
    </source>
</evidence>
<organism evidence="1 2">
    <name type="scientific">Desulfosudis oleivorans (strain DSM 6200 / JCM 39069 / Hxd3)</name>
    <name type="common">Desulfococcus oleovorans</name>
    <dbReference type="NCBI Taxonomy" id="96561"/>
    <lineage>
        <taxon>Bacteria</taxon>
        <taxon>Pseudomonadati</taxon>
        <taxon>Thermodesulfobacteriota</taxon>
        <taxon>Desulfobacteria</taxon>
        <taxon>Desulfobacterales</taxon>
        <taxon>Desulfosudaceae</taxon>
        <taxon>Desulfosudis</taxon>
    </lineage>
</organism>
<dbReference type="HOGENOM" id="CLU_1872098_0_0_7"/>
<dbReference type="AlphaFoldDB" id="A8ZUN8"/>
<evidence type="ECO:0000313" key="2">
    <source>
        <dbReference type="Proteomes" id="UP000008561"/>
    </source>
</evidence>
<reference evidence="1 2" key="1">
    <citation type="submission" date="2007-10" db="EMBL/GenBank/DDBJ databases">
        <title>Complete sequence of Desulfococcus oleovorans Hxd3.</title>
        <authorList>
            <consortium name="US DOE Joint Genome Institute"/>
            <person name="Copeland A."/>
            <person name="Lucas S."/>
            <person name="Lapidus A."/>
            <person name="Barry K."/>
            <person name="Glavina del Rio T."/>
            <person name="Dalin E."/>
            <person name="Tice H."/>
            <person name="Pitluck S."/>
            <person name="Kiss H."/>
            <person name="Brettin T."/>
            <person name="Bruce D."/>
            <person name="Detter J.C."/>
            <person name="Han C."/>
            <person name="Schmutz J."/>
            <person name="Larimer F."/>
            <person name="Land M."/>
            <person name="Hauser L."/>
            <person name="Kyrpides N."/>
            <person name="Kim E."/>
            <person name="Wawrik B."/>
            <person name="Richardson P."/>
        </authorList>
    </citation>
    <scope>NUCLEOTIDE SEQUENCE [LARGE SCALE GENOMIC DNA]</scope>
    <source>
        <strain evidence="2">DSM 6200 / JCM 39069 / Hxd3</strain>
    </source>
</reference>
<sequence>MNIGELKKFTFVDIENGNNHYVYIYLLYSKNFFKKLFFKLTFESKFPHYVFTDIMKVMRNEGWYFENLVGTSTELSIGTVKVVPFSSADETKYGTDHNCWQANFFKDARGKQENYIDEYNEKYGHPEELGLHDAYR</sequence>